<evidence type="ECO:0000313" key="2">
    <source>
        <dbReference type="Proteomes" id="UP001529510"/>
    </source>
</evidence>
<keyword evidence="2" id="KW-1185">Reference proteome</keyword>
<protein>
    <submittedName>
        <fullName evidence="1">Uncharacterized protein</fullName>
    </submittedName>
</protein>
<comment type="caution">
    <text evidence="1">The sequence shown here is derived from an EMBL/GenBank/DDBJ whole genome shotgun (WGS) entry which is preliminary data.</text>
</comment>
<feature type="non-terminal residue" evidence="1">
    <location>
        <position position="59"/>
    </location>
</feature>
<reference evidence="1 2" key="1">
    <citation type="submission" date="2024-05" db="EMBL/GenBank/DDBJ databases">
        <title>Genome sequencing and assembly of Indian major carp, Cirrhinus mrigala (Hamilton, 1822).</title>
        <authorList>
            <person name="Mohindra V."/>
            <person name="Chowdhury L.M."/>
            <person name="Lal K."/>
            <person name="Jena J.K."/>
        </authorList>
    </citation>
    <scope>NUCLEOTIDE SEQUENCE [LARGE SCALE GENOMIC DNA]</scope>
    <source>
        <strain evidence="1">CM1030</strain>
        <tissue evidence="1">Blood</tissue>
    </source>
</reference>
<sequence length="59" mass="6056">HFAVVISRPSMGPSTLRATRLTTPILKTAYGASECLQATASISTSPCSTQSPSTTTSPS</sequence>
<organism evidence="1 2">
    <name type="scientific">Cirrhinus mrigala</name>
    <name type="common">Mrigala</name>
    <dbReference type="NCBI Taxonomy" id="683832"/>
    <lineage>
        <taxon>Eukaryota</taxon>
        <taxon>Metazoa</taxon>
        <taxon>Chordata</taxon>
        <taxon>Craniata</taxon>
        <taxon>Vertebrata</taxon>
        <taxon>Euteleostomi</taxon>
        <taxon>Actinopterygii</taxon>
        <taxon>Neopterygii</taxon>
        <taxon>Teleostei</taxon>
        <taxon>Ostariophysi</taxon>
        <taxon>Cypriniformes</taxon>
        <taxon>Cyprinidae</taxon>
        <taxon>Labeoninae</taxon>
        <taxon>Labeonini</taxon>
        <taxon>Cirrhinus</taxon>
    </lineage>
</organism>
<gene>
    <name evidence="1" type="ORF">M9458_031615</name>
</gene>
<accession>A0ABD0PB42</accession>
<proteinExistence type="predicted"/>
<feature type="non-terminal residue" evidence="1">
    <location>
        <position position="1"/>
    </location>
</feature>
<dbReference type="EMBL" id="JAMKFB020000016">
    <property type="protein sequence ID" value="KAL0171304.1"/>
    <property type="molecule type" value="Genomic_DNA"/>
</dbReference>
<dbReference type="AlphaFoldDB" id="A0ABD0PB42"/>
<dbReference type="Proteomes" id="UP001529510">
    <property type="component" value="Unassembled WGS sequence"/>
</dbReference>
<name>A0ABD0PB42_CIRMR</name>
<evidence type="ECO:0000313" key="1">
    <source>
        <dbReference type="EMBL" id="KAL0171304.1"/>
    </source>
</evidence>